<dbReference type="InterPro" id="IPR036641">
    <property type="entry name" value="HPT_dom_sf"/>
</dbReference>
<keyword evidence="14" id="KW-1185">Reference proteome</keyword>
<dbReference type="EC" id="2.7.13.3" evidence="2"/>
<feature type="domain" description="PAC" evidence="11">
    <location>
        <begin position="304"/>
        <end position="354"/>
    </location>
</feature>
<dbReference type="Pfam" id="PF02518">
    <property type="entry name" value="HATPase_c"/>
    <property type="match status" value="1"/>
</dbReference>
<dbReference type="Gene3D" id="3.40.50.2300">
    <property type="match status" value="1"/>
</dbReference>
<keyword evidence="7" id="KW-1133">Transmembrane helix</keyword>
<protein>
    <recommendedName>
        <fullName evidence="2">histidine kinase</fullName>
        <ecNumber evidence="2">2.7.13.3</ecNumber>
    </recommendedName>
</protein>
<dbReference type="SUPFAM" id="SSF52172">
    <property type="entry name" value="CheY-like"/>
    <property type="match status" value="1"/>
</dbReference>
<dbReference type="InterPro" id="IPR003661">
    <property type="entry name" value="HisK_dim/P_dom"/>
</dbReference>
<dbReference type="PANTHER" id="PTHR45339">
    <property type="entry name" value="HYBRID SIGNAL TRANSDUCTION HISTIDINE KINASE J"/>
    <property type="match status" value="1"/>
</dbReference>
<dbReference type="InterPro" id="IPR004358">
    <property type="entry name" value="Sig_transdc_His_kin-like_C"/>
</dbReference>
<dbReference type="InterPro" id="IPR036890">
    <property type="entry name" value="HATPase_C_sf"/>
</dbReference>
<evidence type="ECO:0000256" key="2">
    <source>
        <dbReference type="ARBA" id="ARBA00012438"/>
    </source>
</evidence>
<dbReference type="Pfam" id="PF01627">
    <property type="entry name" value="Hpt"/>
    <property type="match status" value="1"/>
</dbReference>
<dbReference type="CDD" id="cd16922">
    <property type="entry name" value="HATPase_EvgS-ArcB-TorS-like"/>
    <property type="match status" value="1"/>
</dbReference>
<proteinExistence type="predicted"/>
<keyword evidence="7" id="KW-0812">Transmembrane</keyword>
<dbReference type="InterPro" id="IPR000700">
    <property type="entry name" value="PAS-assoc_C"/>
</dbReference>
<keyword evidence="7" id="KW-0472">Membrane</keyword>
<dbReference type="InterPro" id="IPR000014">
    <property type="entry name" value="PAS"/>
</dbReference>
<feature type="domain" description="PAS" evidence="10">
    <location>
        <begin position="348"/>
        <end position="421"/>
    </location>
</feature>
<evidence type="ECO:0000313" key="13">
    <source>
        <dbReference type="EMBL" id="MDD1783941.1"/>
    </source>
</evidence>
<feature type="transmembrane region" description="Helical" evidence="7">
    <location>
        <begin position="138"/>
        <end position="161"/>
    </location>
</feature>
<evidence type="ECO:0000313" key="14">
    <source>
        <dbReference type="Proteomes" id="UP001149821"/>
    </source>
</evidence>
<evidence type="ECO:0000256" key="6">
    <source>
        <dbReference type="PROSITE-ProRule" id="PRU00169"/>
    </source>
</evidence>
<evidence type="ECO:0000256" key="1">
    <source>
        <dbReference type="ARBA" id="ARBA00000085"/>
    </source>
</evidence>
<evidence type="ECO:0000259" key="10">
    <source>
        <dbReference type="PROSITE" id="PS50112"/>
    </source>
</evidence>
<feature type="modified residue" description="Phosphohistidine" evidence="5">
    <location>
        <position position="942"/>
    </location>
</feature>
<dbReference type="PROSITE" id="PS50110">
    <property type="entry name" value="RESPONSE_REGULATORY"/>
    <property type="match status" value="1"/>
</dbReference>
<dbReference type="InterPro" id="IPR001789">
    <property type="entry name" value="Sig_transdc_resp-reg_receiver"/>
</dbReference>
<dbReference type="SMART" id="SM00388">
    <property type="entry name" value="HisKA"/>
    <property type="match status" value="1"/>
</dbReference>
<dbReference type="SMART" id="SM00387">
    <property type="entry name" value="HATPase_c"/>
    <property type="match status" value="1"/>
</dbReference>
<dbReference type="CDD" id="cd00130">
    <property type="entry name" value="PAS"/>
    <property type="match status" value="2"/>
</dbReference>
<dbReference type="Gene3D" id="3.30.565.10">
    <property type="entry name" value="Histidine kinase-like ATPase, C-terminal domain"/>
    <property type="match status" value="1"/>
</dbReference>
<dbReference type="PROSITE" id="PS50112">
    <property type="entry name" value="PAS"/>
    <property type="match status" value="2"/>
</dbReference>
<dbReference type="CDD" id="cd00082">
    <property type="entry name" value="HisKA"/>
    <property type="match status" value="1"/>
</dbReference>
<comment type="catalytic activity">
    <reaction evidence="1">
        <text>ATP + protein L-histidine = ADP + protein N-phospho-L-histidine.</text>
        <dbReference type="EC" id="2.7.13.3"/>
    </reaction>
</comment>
<organism evidence="13 14">
    <name type="scientific">Enterovibrio qingdaonensis</name>
    <dbReference type="NCBI Taxonomy" id="2899818"/>
    <lineage>
        <taxon>Bacteria</taxon>
        <taxon>Pseudomonadati</taxon>
        <taxon>Pseudomonadota</taxon>
        <taxon>Gammaproteobacteria</taxon>
        <taxon>Vibrionales</taxon>
        <taxon>Vibrionaceae</taxon>
        <taxon>Enterovibrio</taxon>
    </lineage>
</organism>
<evidence type="ECO:0000259" key="11">
    <source>
        <dbReference type="PROSITE" id="PS50113"/>
    </source>
</evidence>
<dbReference type="RefSeq" id="WP_274145190.1">
    <property type="nucleotide sequence ID" value="NZ_JAJUBB010000026.1"/>
</dbReference>
<dbReference type="InterPro" id="IPR001610">
    <property type="entry name" value="PAC"/>
</dbReference>
<dbReference type="Pfam" id="PF00072">
    <property type="entry name" value="Response_reg"/>
    <property type="match status" value="1"/>
</dbReference>
<dbReference type="Gene3D" id="1.20.120.160">
    <property type="entry name" value="HPT domain"/>
    <property type="match status" value="1"/>
</dbReference>
<dbReference type="SUPFAM" id="SSF55785">
    <property type="entry name" value="PYP-like sensor domain (PAS domain)"/>
    <property type="match status" value="2"/>
</dbReference>
<dbReference type="InterPro" id="IPR005467">
    <property type="entry name" value="His_kinase_dom"/>
</dbReference>
<feature type="transmembrane region" description="Helical" evidence="7">
    <location>
        <begin position="7"/>
        <end position="27"/>
    </location>
</feature>
<feature type="domain" description="Histidine kinase" evidence="8">
    <location>
        <begin position="493"/>
        <end position="714"/>
    </location>
</feature>
<dbReference type="SUPFAM" id="SSF47384">
    <property type="entry name" value="Homodimeric domain of signal transducing histidine kinase"/>
    <property type="match status" value="1"/>
</dbReference>
<feature type="modified residue" description="4-aspartylphosphate" evidence="6">
    <location>
        <position position="789"/>
    </location>
</feature>
<evidence type="ECO:0000256" key="4">
    <source>
        <dbReference type="ARBA" id="ARBA00023012"/>
    </source>
</evidence>
<evidence type="ECO:0000259" key="9">
    <source>
        <dbReference type="PROSITE" id="PS50110"/>
    </source>
</evidence>
<feature type="domain" description="PAS" evidence="10">
    <location>
        <begin position="226"/>
        <end position="297"/>
    </location>
</feature>
<dbReference type="SMART" id="SM00086">
    <property type="entry name" value="PAC"/>
    <property type="match status" value="2"/>
</dbReference>
<accession>A0ABT5QSH6</accession>
<dbReference type="SUPFAM" id="SSF55874">
    <property type="entry name" value="ATPase domain of HSP90 chaperone/DNA topoisomerase II/histidine kinase"/>
    <property type="match status" value="1"/>
</dbReference>
<dbReference type="NCBIfam" id="TIGR00229">
    <property type="entry name" value="sensory_box"/>
    <property type="match status" value="2"/>
</dbReference>
<feature type="domain" description="Response regulatory" evidence="9">
    <location>
        <begin position="740"/>
        <end position="857"/>
    </location>
</feature>
<dbReference type="Pfam" id="PF13426">
    <property type="entry name" value="PAS_9"/>
    <property type="match status" value="2"/>
</dbReference>
<dbReference type="SUPFAM" id="SSF47226">
    <property type="entry name" value="Histidine-containing phosphotransfer domain, HPT domain"/>
    <property type="match status" value="1"/>
</dbReference>
<keyword evidence="4" id="KW-0902">Two-component regulatory system</keyword>
<gene>
    <name evidence="13" type="ORF">LRP49_22435</name>
</gene>
<name>A0ABT5QSH6_9GAMM</name>
<comment type="caution">
    <text evidence="13">The sequence shown here is derived from an EMBL/GenBank/DDBJ whole genome shotgun (WGS) entry which is preliminary data.</text>
</comment>
<dbReference type="Pfam" id="PF00512">
    <property type="entry name" value="HisKA"/>
    <property type="match status" value="1"/>
</dbReference>
<dbReference type="EMBL" id="JAJUBB010000026">
    <property type="protein sequence ID" value="MDD1783941.1"/>
    <property type="molecule type" value="Genomic_DNA"/>
</dbReference>
<keyword evidence="3 6" id="KW-0597">Phosphoprotein</keyword>
<evidence type="ECO:0000259" key="12">
    <source>
        <dbReference type="PROSITE" id="PS50894"/>
    </source>
</evidence>
<dbReference type="Gene3D" id="1.10.287.130">
    <property type="match status" value="1"/>
</dbReference>
<dbReference type="PROSITE" id="PS50894">
    <property type="entry name" value="HPT"/>
    <property type="match status" value="1"/>
</dbReference>
<dbReference type="SMART" id="SM00448">
    <property type="entry name" value="REC"/>
    <property type="match status" value="1"/>
</dbReference>
<dbReference type="Proteomes" id="UP001149821">
    <property type="component" value="Unassembled WGS sequence"/>
</dbReference>
<dbReference type="InterPro" id="IPR036097">
    <property type="entry name" value="HisK_dim/P_sf"/>
</dbReference>
<dbReference type="InterPro" id="IPR035965">
    <property type="entry name" value="PAS-like_dom_sf"/>
</dbReference>
<dbReference type="PANTHER" id="PTHR45339:SF3">
    <property type="entry name" value="HISTIDINE KINASE"/>
    <property type="match status" value="1"/>
</dbReference>
<evidence type="ECO:0000256" key="7">
    <source>
        <dbReference type="SAM" id="Phobius"/>
    </source>
</evidence>
<dbReference type="InterPro" id="IPR003594">
    <property type="entry name" value="HATPase_dom"/>
</dbReference>
<evidence type="ECO:0000256" key="5">
    <source>
        <dbReference type="PROSITE-ProRule" id="PRU00110"/>
    </source>
</evidence>
<dbReference type="CDD" id="cd17546">
    <property type="entry name" value="REC_hyHK_CKI1_RcsC-like"/>
    <property type="match status" value="1"/>
</dbReference>
<dbReference type="SMART" id="SM00091">
    <property type="entry name" value="PAS"/>
    <property type="match status" value="2"/>
</dbReference>
<dbReference type="InterPro" id="IPR008207">
    <property type="entry name" value="Sig_transdc_His_kin_Hpt_dom"/>
</dbReference>
<feature type="domain" description="PAC" evidence="11">
    <location>
        <begin position="423"/>
        <end position="475"/>
    </location>
</feature>
<reference evidence="13" key="1">
    <citation type="submission" date="2021-12" db="EMBL/GenBank/DDBJ databases">
        <title>Enterovibrio ZSDZ35 sp. nov. and Enterovibrio ZSDZ42 sp. nov., isolated from coastal seawater in Qingdao.</title>
        <authorList>
            <person name="Zhang P."/>
        </authorList>
    </citation>
    <scope>NUCLEOTIDE SEQUENCE</scope>
    <source>
        <strain evidence="13">ZSDZ35</strain>
    </source>
</reference>
<dbReference type="PRINTS" id="PR00344">
    <property type="entry name" value="BCTRLSENSOR"/>
</dbReference>
<dbReference type="PROSITE" id="PS50109">
    <property type="entry name" value="HIS_KIN"/>
    <property type="match status" value="1"/>
</dbReference>
<dbReference type="PROSITE" id="PS50113">
    <property type="entry name" value="PAC"/>
    <property type="match status" value="2"/>
</dbReference>
<evidence type="ECO:0000259" key="8">
    <source>
        <dbReference type="PROSITE" id="PS50109"/>
    </source>
</evidence>
<evidence type="ECO:0000256" key="3">
    <source>
        <dbReference type="ARBA" id="ARBA00022553"/>
    </source>
</evidence>
<dbReference type="InterPro" id="IPR011006">
    <property type="entry name" value="CheY-like_superfamily"/>
</dbReference>
<sequence>MNIRLKAVFGTMIIFTAVLVLFMTYTFQFLQQAKTEELSHRAKEIVEMVSIGSTKYILAEDFSALRALAKDFTEHDDIAFVTISANDQIIAHSQNHGLEDDITVAKERLYEDGLPIAEISVGYRNHFSDAVSSPFGRLLMYGAATIGILAIIMMYVVTIAVTRPLRKLCESSISMLERPELIPRNDEISASVALIEHMQSKIDSSNNKLQESLRDQKFTFAEAKQIEEKNLAIYNASHDAIIVANDQDIIIEFSPIAEQLFGWERHEIIGRTMADTLVPKALREAHIKGMQHFLKTGEGPVLNQRIELAAIRRSGREFPIEISISAAKTTQGYIFVSYIRDITQRLIDQTELKLAAHAFNVSDAMFISDSKGHIIRTNPAFTAVTGYKREEVEGAKPRTLSANPEDSTFHKLIWSDLLEKGVWNGELPLRHKNGHELTVRMSMTAVMGEDGLLSHYVAHFFDLTEQKHYEAVLRQAHKEAEQASESKGRFLAAMSHEIRTPMNGVLGVLGLLKETQLTPDQGMLVKTARDSGELLLAIINDILDFSKMEAGKLSLENSPFDIYALINQTAEILRPNAEGKGLSLCADIDENTPQYLIGDGDRIRQIVLNFLSNAIKHTSTGNITIALRCLSKSATRSTIVFEVQDTGIGIDTEHLKTIFDEFTMVENTYDRTHEGSGLGLTICKQLVDLMGGEISVKSEVGIGSTFRVEVTLKLAEKQDVMITNGEITLDSQNTVSSNLRILMAEDNPANQIVLRTMLEMSGLSVDIASNGKEAVEAVKNIPYDIVLMDISMPEMDGITATKVIRQLDSPAKDVVIVALTAHAIRGDKEHFLSSGMNDFVSKPFTRAAIMDCLSRWQVKLKSPEASDTRHHLQPHIGADIASNLPDNNLVNEATLSQLVKDTSSDVVPDLVVFYLSDARTRVEKITNAAIEKDYYTLEFEAHTLGSSAAAHGNSGLCDACRQIEQQCIAQQFDSALQTAESLKRVAEASFVALEARLQKGFTA</sequence>
<dbReference type="Gene3D" id="3.30.450.20">
    <property type="entry name" value="PAS domain"/>
    <property type="match status" value="2"/>
</dbReference>
<feature type="domain" description="HPt" evidence="12">
    <location>
        <begin position="903"/>
        <end position="996"/>
    </location>
</feature>